<feature type="short sequence motif" description="GXGXXG" evidence="4">
    <location>
        <begin position="12"/>
        <end position="17"/>
    </location>
</feature>
<feature type="short sequence motif" description="GXSXG" evidence="4">
    <location>
        <begin position="40"/>
        <end position="44"/>
    </location>
</feature>
<feature type="short sequence motif" description="DGA/G" evidence="4">
    <location>
        <begin position="194"/>
        <end position="196"/>
    </location>
</feature>
<evidence type="ECO:0000259" key="5">
    <source>
        <dbReference type="PROSITE" id="PS51635"/>
    </source>
</evidence>
<protein>
    <submittedName>
        <fullName evidence="6">Patatin-like phospholipase family protein</fullName>
    </submittedName>
</protein>
<evidence type="ECO:0000313" key="7">
    <source>
        <dbReference type="Proteomes" id="UP000266327"/>
    </source>
</evidence>
<evidence type="ECO:0000313" key="6">
    <source>
        <dbReference type="EMBL" id="RJG00227.1"/>
    </source>
</evidence>
<dbReference type="SUPFAM" id="SSF52151">
    <property type="entry name" value="FabD/lysophospholipase-like"/>
    <property type="match status" value="1"/>
</dbReference>
<dbReference type="AlphaFoldDB" id="A0A3A3FVQ4"/>
<sequence length="341" mass="37863">MQKKTLTLALQGGGSHGAFTWGVLERLLEDERIEIEGISGASAGAMNAVALAHGWTIGGREGARQALQDFWESVAVKKPFSLQSEDAYTAENIATHAQPSPGINALLSLTRFFSPYQWNPFDINPLRDMLAAQIDFERLRAECPLKLFIAATHVGSGTLKLFRTRQLTLDMLLASACLPSLHHAVEINGEAYWDGGFTANPPLFPLLHQCQARDIMVVLLHSARHAGVPQSVNDIHTRLTEIGFNAAISTELQAIALAQREARRGLFAFGHLERRLRHLHIHSIASRDFMGQLTTLSRLNTDALFLQALRSEGRQQTSRWLDENFKHIGARSSFSLARFLR</sequence>
<gene>
    <name evidence="6" type="ORF">D3878_00450</name>
</gene>
<keyword evidence="7" id="KW-1185">Reference proteome</keyword>
<feature type="active site" description="Nucleophile" evidence="4">
    <location>
        <position position="42"/>
    </location>
</feature>
<name>A0A3A3FVQ4_9BURK</name>
<dbReference type="InterPro" id="IPR002641">
    <property type="entry name" value="PNPLA_dom"/>
</dbReference>
<dbReference type="Pfam" id="PF01734">
    <property type="entry name" value="Patatin"/>
    <property type="match status" value="1"/>
</dbReference>
<dbReference type="InterPro" id="IPR050301">
    <property type="entry name" value="NTE"/>
</dbReference>
<evidence type="ECO:0000256" key="1">
    <source>
        <dbReference type="ARBA" id="ARBA00022801"/>
    </source>
</evidence>
<accession>A0A3A3FVQ4</accession>
<feature type="active site" description="Proton acceptor" evidence="4">
    <location>
        <position position="194"/>
    </location>
</feature>
<evidence type="ECO:0000256" key="4">
    <source>
        <dbReference type="PROSITE-ProRule" id="PRU01161"/>
    </source>
</evidence>
<dbReference type="PANTHER" id="PTHR14226">
    <property type="entry name" value="NEUROPATHY TARGET ESTERASE/SWISS CHEESE D.MELANOGASTER"/>
    <property type="match status" value="1"/>
</dbReference>
<proteinExistence type="predicted"/>
<dbReference type="PANTHER" id="PTHR14226:SF78">
    <property type="entry name" value="SLR0060 PROTEIN"/>
    <property type="match status" value="1"/>
</dbReference>
<evidence type="ECO:0000256" key="3">
    <source>
        <dbReference type="ARBA" id="ARBA00023098"/>
    </source>
</evidence>
<dbReference type="OrthoDB" id="9770965at2"/>
<comment type="caution">
    <text evidence="6">The sequence shown here is derived from an EMBL/GenBank/DDBJ whole genome shotgun (WGS) entry which is preliminary data.</text>
</comment>
<dbReference type="GO" id="GO:0016787">
    <property type="term" value="F:hydrolase activity"/>
    <property type="evidence" value="ECO:0007669"/>
    <property type="project" value="UniProtKB-UniRule"/>
</dbReference>
<dbReference type="PROSITE" id="PS51635">
    <property type="entry name" value="PNPLA"/>
    <property type="match status" value="1"/>
</dbReference>
<keyword evidence="1 4" id="KW-0378">Hydrolase</keyword>
<keyword evidence="2 4" id="KW-0442">Lipid degradation</keyword>
<evidence type="ECO:0000256" key="2">
    <source>
        <dbReference type="ARBA" id="ARBA00022963"/>
    </source>
</evidence>
<dbReference type="RefSeq" id="WP_119783682.1">
    <property type="nucleotide sequence ID" value="NZ_QYUQ01000002.1"/>
</dbReference>
<dbReference type="Gene3D" id="3.40.1090.10">
    <property type="entry name" value="Cytosolic phospholipase A2 catalytic domain"/>
    <property type="match status" value="2"/>
</dbReference>
<dbReference type="InterPro" id="IPR016035">
    <property type="entry name" value="Acyl_Trfase/lysoPLipase"/>
</dbReference>
<dbReference type="Proteomes" id="UP000266327">
    <property type="component" value="Unassembled WGS sequence"/>
</dbReference>
<feature type="domain" description="PNPLA" evidence="5">
    <location>
        <begin position="8"/>
        <end position="207"/>
    </location>
</feature>
<dbReference type="GO" id="GO:0016042">
    <property type="term" value="P:lipid catabolic process"/>
    <property type="evidence" value="ECO:0007669"/>
    <property type="project" value="UniProtKB-UniRule"/>
</dbReference>
<dbReference type="EMBL" id="QYUQ01000002">
    <property type="protein sequence ID" value="RJG00227.1"/>
    <property type="molecule type" value="Genomic_DNA"/>
</dbReference>
<keyword evidence="3 4" id="KW-0443">Lipid metabolism</keyword>
<reference evidence="7" key="1">
    <citation type="submission" date="2018-09" db="EMBL/GenBank/DDBJ databases">
        <authorList>
            <person name="Zhu H."/>
        </authorList>
    </citation>
    <scope>NUCLEOTIDE SEQUENCE [LARGE SCALE GENOMIC DNA]</scope>
    <source>
        <strain evidence="7">K1S02-23</strain>
    </source>
</reference>
<organism evidence="6 7">
    <name type="scientific">Noviherbaspirillum sedimenti</name>
    <dbReference type="NCBI Taxonomy" id="2320865"/>
    <lineage>
        <taxon>Bacteria</taxon>
        <taxon>Pseudomonadati</taxon>
        <taxon>Pseudomonadota</taxon>
        <taxon>Betaproteobacteria</taxon>
        <taxon>Burkholderiales</taxon>
        <taxon>Oxalobacteraceae</taxon>
        <taxon>Noviherbaspirillum</taxon>
    </lineage>
</organism>